<dbReference type="EMBL" id="BART01040995">
    <property type="protein sequence ID" value="GAH22310.1"/>
    <property type="molecule type" value="Genomic_DNA"/>
</dbReference>
<accession>X1EPN7</accession>
<comment type="caution">
    <text evidence="1">The sequence shown here is derived from an EMBL/GenBank/DDBJ whole genome shotgun (WGS) entry which is preliminary data.</text>
</comment>
<gene>
    <name evidence="1" type="ORF">S01H4_66302</name>
</gene>
<proteinExistence type="predicted"/>
<evidence type="ECO:0000313" key="1">
    <source>
        <dbReference type="EMBL" id="GAH22310.1"/>
    </source>
</evidence>
<dbReference type="AlphaFoldDB" id="X1EPN7"/>
<sequence length="79" mass="8921">LLKTFLKLPAINLIKKNTLNVSAKTLMDLEILKLEDIYKSKNSINPSELIPILNGILNNIENQVSQLKAYPEQLNQMAT</sequence>
<protein>
    <submittedName>
        <fullName evidence="1">Uncharacterized protein</fullName>
    </submittedName>
</protein>
<reference evidence="1" key="1">
    <citation type="journal article" date="2014" name="Front. Microbiol.">
        <title>High frequency of phylogenetically diverse reductive dehalogenase-homologous genes in deep subseafloor sedimentary metagenomes.</title>
        <authorList>
            <person name="Kawai M."/>
            <person name="Futagami T."/>
            <person name="Toyoda A."/>
            <person name="Takaki Y."/>
            <person name="Nishi S."/>
            <person name="Hori S."/>
            <person name="Arai W."/>
            <person name="Tsubouchi T."/>
            <person name="Morono Y."/>
            <person name="Uchiyama I."/>
            <person name="Ito T."/>
            <person name="Fujiyama A."/>
            <person name="Inagaki F."/>
            <person name="Takami H."/>
        </authorList>
    </citation>
    <scope>NUCLEOTIDE SEQUENCE</scope>
    <source>
        <strain evidence="1">Expedition CK06-06</strain>
    </source>
</reference>
<feature type="non-terminal residue" evidence="1">
    <location>
        <position position="1"/>
    </location>
</feature>
<name>X1EPN7_9ZZZZ</name>
<organism evidence="1">
    <name type="scientific">marine sediment metagenome</name>
    <dbReference type="NCBI Taxonomy" id="412755"/>
    <lineage>
        <taxon>unclassified sequences</taxon>
        <taxon>metagenomes</taxon>
        <taxon>ecological metagenomes</taxon>
    </lineage>
</organism>
<feature type="non-terminal residue" evidence="1">
    <location>
        <position position="79"/>
    </location>
</feature>